<dbReference type="Proteomes" id="UP000309231">
    <property type="component" value="Chromosome"/>
</dbReference>
<keyword evidence="1" id="KW-0732">Signal</keyword>
<dbReference type="GeneID" id="76727078"/>
<feature type="signal peptide" evidence="1">
    <location>
        <begin position="1"/>
        <end position="23"/>
    </location>
</feature>
<evidence type="ECO:0008006" key="5">
    <source>
        <dbReference type="Google" id="ProtNLM"/>
    </source>
</evidence>
<evidence type="ECO:0000256" key="1">
    <source>
        <dbReference type="SAM" id="SignalP"/>
    </source>
</evidence>
<evidence type="ECO:0000313" key="4">
    <source>
        <dbReference type="Proteomes" id="UP000309231"/>
    </source>
</evidence>
<accession>A0A8H2JEC6</accession>
<proteinExistence type="predicted"/>
<organism evidence="3">
    <name type="scientific">Mycolicibacterium mucogenicum DSM 44124</name>
    <dbReference type="NCBI Taxonomy" id="1226753"/>
    <lineage>
        <taxon>Bacteria</taxon>
        <taxon>Bacillati</taxon>
        <taxon>Actinomycetota</taxon>
        <taxon>Actinomycetes</taxon>
        <taxon>Mycobacteriales</taxon>
        <taxon>Mycobacteriaceae</taxon>
        <taxon>Mycolicibacterium</taxon>
    </lineage>
</organism>
<evidence type="ECO:0000313" key="2">
    <source>
        <dbReference type="EMBL" id="QPG67671.1"/>
    </source>
</evidence>
<reference evidence="2 4" key="3">
    <citation type="journal article" date="2019" name="Sci. Rep.">
        <title>Insight into the biology of Mycobacterium mucogenicum and Mycobacterium neoaurum clade members.</title>
        <authorList>
            <person name="Behra P.R.K."/>
            <person name="Pettersson B.M.F."/>
            <person name="Ramesh M."/>
            <person name="Dasgupta S."/>
            <person name="Kirsebom L.A."/>
        </authorList>
    </citation>
    <scope>NUCLEOTIDE SEQUENCE [LARGE SCALE GENOMIC DNA]</scope>
    <source>
        <strain evidence="2 4">DSM 44124</strain>
    </source>
</reference>
<dbReference type="RefSeq" id="WP_082371243.1">
    <property type="nucleotide sequence ID" value="NZ_ANBS01000011.1"/>
</dbReference>
<dbReference type="EMBL" id="POTL01000001">
    <property type="protein sequence ID" value="TLH54208.1"/>
    <property type="molecule type" value="Genomic_DNA"/>
</dbReference>
<dbReference type="EMBL" id="CP062008">
    <property type="protein sequence ID" value="QPG67671.1"/>
    <property type="molecule type" value="Genomic_DNA"/>
</dbReference>
<protein>
    <recommendedName>
        <fullName evidence="5">Lipoprotein</fullName>
    </recommendedName>
</protein>
<sequence>MKSTISAMALVAAAWTAMPLAHADIRHGNFEVRISGRHDFHTWLWALSSCQGDCVHVQAIPQPVARAFPYQGDAHLHDGRLTLTIDVPDGLRCGDVYYGPVIPTRDTYSWDATTMSGTLSSSFATGCDGAPAGTLTYPFDLVQM</sequence>
<evidence type="ECO:0000313" key="3">
    <source>
        <dbReference type="EMBL" id="TLH54208.1"/>
    </source>
</evidence>
<dbReference type="AlphaFoldDB" id="A0A8H2JEC6"/>
<name>A0A8H2JEC6_MYCMU</name>
<keyword evidence="4" id="KW-1185">Reference proteome</keyword>
<gene>
    <name evidence="2" type="ORF">C1S78_019260</name>
    <name evidence="3" type="ORF">C1S78_19205</name>
</gene>
<reference evidence="2 4" key="2">
    <citation type="journal article" date="2019" name="BMC Evol. Biol.">
        <title>Comparative genomics of Mycobacterium mucogenicum and Mycobacterium neoaurum clade members emphasizing tRNA and non-coding RNA.</title>
        <authorList>
            <person name="Behra P.R.K."/>
            <person name="Pettersson B.M.F."/>
            <person name="Das S."/>
            <person name="Dasgupta S."/>
            <person name="Kirsebom L.A."/>
        </authorList>
    </citation>
    <scope>NUCLEOTIDE SEQUENCE [LARGE SCALE GENOMIC DNA]</scope>
    <source>
        <strain evidence="2 4">DSM 44124</strain>
    </source>
</reference>
<feature type="chain" id="PRO_5044690233" description="Lipoprotein" evidence="1">
    <location>
        <begin position="24"/>
        <end position="144"/>
    </location>
</feature>
<reference evidence="3" key="1">
    <citation type="submission" date="2018-01" db="EMBL/GenBank/DDBJ databases">
        <title>Comparative genomics of Mycobacterium mucogenicum and Mycobacterium neoaurum clade members emphasizing tRNA and non-coding RNA.</title>
        <authorList>
            <person name="Behra P.R.K."/>
            <person name="Pettersson B.M.F."/>
            <person name="Das S."/>
            <person name="Dasgupta S."/>
            <person name="Kirsebom L.A."/>
        </authorList>
    </citation>
    <scope>NUCLEOTIDE SEQUENCE</scope>
    <source>
        <strain evidence="3">DSM 44124</strain>
    </source>
</reference>
<dbReference type="KEGG" id="mmuc:C1S78_019260"/>